<evidence type="ECO:0000313" key="2">
    <source>
        <dbReference type="EMBL" id="QHT92761.1"/>
    </source>
</evidence>
<evidence type="ECO:0000256" key="1">
    <source>
        <dbReference type="SAM" id="Phobius"/>
    </source>
</evidence>
<accession>A0A6C0IHQ0</accession>
<organism evidence="2">
    <name type="scientific">viral metagenome</name>
    <dbReference type="NCBI Taxonomy" id="1070528"/>
    <lineage>
        <taxon>unclassified sequences</taxon>
        <taxon>metagenomes</taxon>
        <taxon>organismal metagenomes</taxon>
    </lineage>
</organism>
<sequence length="120" mass="14066">MIFDKDIIILVVGLCIVSILYVLATFGYKYLQLHGYGFKYIFIISMLFAILLYAIKIPLFYYYDLDNALLTYLLYLIITSITVMLYSSLILHEKIHTHTYVIMSIIVGLFILNDYLTNRK</sequence>
<dbReference type="AlphaFoldDB" id="A0A6C0IHQ0"/>
<name>A0A6C0IHQ0_9ZZZZ</name>
<feature type="transmembrane region" description="Helical" evidence="1">
    <location>
        <begin position="7"/>
        <end position="28"/>
    </location>
</feature>
<proteinExistence type="predicted"/>
<keyword evidence="1" id="KW-0812">Transmembrane</keyword>
<dbReference type="EMBL" id="MN740194">
    <property type="protein sequence ID" value="QHT92761.1"/>
    <property type="molecule type" value="Genomic_DNA"/>
</dbReference>
<feature type="transmembrane region" description="Helical" evidence="1">
    <location>
        <begin position="69"/>
        <end position="91"/>
    </location>
</feature>
<keyword evidence="1" id="KW-0472">Membrane</keyword>
<reference evidence="2" key="1">
    <citation type="journal article" date="2020" name="Nature">
        <title>Giant virus diversity and host interactions through global metagenomics.</title>
        <authorList>
            <person name="Schulz F."/>
            <person name="Roux S."/>
            <person name="Paez-Espino D."/>
            <person name="Jungbluth S."/>
            <person name="Walsh D.A."/>
            <person name="Denef V.J."/>
            <person name="McMahon K.D."/>
            <person name="Konstantinidis K.T."/>
            <person name="Eloe-Fadrosh E.A."/>
            <person name="Kyrpides N.C."/>
            <person name="Woyke T."/>
        </authorList>
    </citation>
    <scope>NUCLEOTIDE SEQUENCE</scope>
    <source>
        <strain evidence="2">GVMAG-M-3300023184-89</strain>
    </source>
</reference>
<feature type="transmembrane region" description="Helical" evidence="1">
    <location>
        <begin position="40"/>
        <end position="62"/>
    </location>
</feature>
<protein>
    <submittedName>
        <fullName evidence="2">Uncharacterized protein</fullName>
    </submittedName>
</protein>
<feature type="transmembrane region" description="Helical" evidence="1">
    <location>
        <begin position="97"/>
        <end position="116"/>
    </location>
</feature>
<keyword evidence="1" id="KW-1133">Transmembrane helix</keyword>